<evidence type="ECO:0000256" key="4">
    <source>
        <dbReference type="ARBA" id="ARBA00023157"/>
    </source>
</evidence>
<organism evidence="7 8">
    <name type="scientific">Dentiscutata erythropus</name>
    <dbReference type="NCBI Taxonomy" id="1348616"/>
    <lineage>
        <taxon>Eukaryota</taxon>
        <taxon>Fungi</taxon>
        <taxon>Fungi incertae sedis</taxon>
        <taxon>Mucoromycota</taxon>
        <taxon>Glomeromycotina</taxon>
        <taxon>Glomeromycetes</taxon>
        <taxon>Diversisporales</taxon>
        <taxon>Gigasporaceae</taxon>
        <taxon>Dentiscutata</taxon>
    </lineage>
</organism>
<evidence type="ECO:0000313" key="8">
    <source>
        <dbReference type="Proteomes" id="UP000789405"/>
    </source>
</evidence>
<evidence type="ECO:0000259" key="6">
    <source>
        <dbReference type="PROSITE" id="PS50940"/>
    </source>
</evidence>
<dbReference type="SMART" id="SM00494">
    <property type="entry name" value="ChtBD2"/>
    <property type="match status" value="1"/>
</dbReference>
<keyword evidence="3" id="KW-0677">Repeat</keyword>
<dbReference type="InterPro" id="IPR036508">
    <property type="entry name" value="Chitin-bd_dom_sf"/>
</dbReference>
<dbReference type="PANTHER" id="PTHR23301">
    <property type="entry name" value="CHITIN BINDING PERITROPHIN-A"/>
    <property type="match status" value="1"/>
</dbReference>
<dbReference type="PANTHER" id="PTHR23301:SF0">
    <property type="entry name" value="CHITIN-BINDING TYPE-2 DOMAIN-CONTAINING PROTEIN-RELATED"/>
    <property type="match status" value="1"/>
</dbReference>
<feature type="domain" description="Chitin-binding type-2" evidence="6">
    <location>
        <begin position="5"/>
        <end position="61"/>
    </location>
</feature>
<keyword evidence="5" id="KW-0325">Glycoprotein</keyword>
<dbReference type="PROSITE" id="PS50940">
    <property type="entry name" value="CHIT_BIND_II"/>
    <property type="match status" value="1"/>
</dbReference>
<evidence type="ECO:0000256" key="1">
    <source>
        <dbReference type="ARBA" id="ARBA00022669"/>
    </source>
</evidence>
<dbReference type="Gene3D" id="2.170.140.10">
    <property type="entry name" value="Chitin binding domain"/>
    <property type="match status" value="1"/>
</dbReference>
<dbReference type="GO" id="GO:0005576">
    <property type="term" value="C:extracellular region"/>
    <property type="evidence" value="ECO:0007669"/>
    <property type="project" value="InterPro"/>
</dbReference>
<dbReference type="OrthoDB" id="2304619at2759"/>
<keyword evidence="8" id="KW-1185">Reference proteome</keyword>
<gene>
    <name evidence="7" type="ORF">DERYTH_LOCUS6066</name>
</gene>
<evidence type="ECO:0000313" key="7">
    <source>
        <dbReference type="EMBL" id="CAG8568051.1"/>
    </source>
</evidence>
<name>A0A9N9BHD8_9GLOM</name>
<dbReference type="GO" id="GO:0008061">
    <property type="term" value="F:chitin binding"/>
    <property type="evidence" value="ECO:0007669"/>
    <property type="project" value="UniProtKB-KW"/>
</dbReference>
<evidence type="ECO:0000256" key="3">
    <source>
        <dbReference type="ARBA" id="ARBA00022737"/>
    </source>
</evidence>
<dbReference type="SUPFAM" id="SSF57625">
    <property type="entry name" value="Invertebrate chitin-binding proteins"/>
    <property type="match status" value="1"/>
</dbReference>
<keyword evidence="4" id="KW-1015">Disulfide bond</keyword>
<dbReference type="AlphaFoldDB" id="A0A9N9BHD8"/>
<dbReference type="InterPro" id="IPR051940">
    <property type="entry name" value="Chitin_bind-dev_reg"/>
</dbReference>
<dbReference type="EMBL" id="CAJVPY010002664">
    <property type="protein sequence ID" value="CAG8568051.1"/>
    <property type="molecule type" value="Genomic_DNA"/>
</dbReference>
<protein>
    <submittedName>
        <fullName evidence="7">16174_t:CDS:1</fullName>
    </submittedName>
</protein>
<proteinExistence type="predicted"/>
<keyword evidence="2" id="KW-0732">Signal</keyword>
<evidence type="ECO:0000256" key="5">
    <source>
        <dbReference type="ARBA" id="ARBA00023180"/>
    </source>
</evidence>
<dbReference type="Proteomes" id="UP000789405">
    <property type="component" value="Unassembled WGS sequence"/>
</dbReference>
<reference evidence="7" key="1">
    <citation type="submission" date="2021-06" db="EMBL/GenBank/DDBJ databases">
        <authorList>
            <person name="Kallberg Y."/>
            <person name="Tangrot J."/>
            <person name="Rosling A."/>
        </authorList>
    </citation>
    <scope>NUCLEOTIDE SEQUENCE</scope>
    <source>
        <strain evidence="7">MA453B</strain>
    </source>
</reference>
<accession>A0A9N9BHD8</accession>
<sequence length="67" mass="7549">MPLYIFVFGAEADGLYANPDDCNSFIECSDGQPYVIPCPEDTQWSSRALSCDWQENSDCEVYKLLST</sequence>
<comment type="caution">
    <text evidence="7">The sequence shown here is derived from an EMBL/GenBank/DDBJ whole genome shotgun (WGS) entry which is preliminary data.</text>
</comment>
<dbReference type="InterPro" id="IPR002557">
    <property type="entry name" value="Chitin-bd_dom"/>
</dbReference>
<keyword evidence="1" id="KW-0147">Chitin-binding</keyword>
<dbReference type="Pfam" id="PF01607">
    <property type="entry name" value="CBM_14"/>
    <property type="match status" value="1"/>
</dbReference>
<evidence type="ECO:0000256" key="2">
    <source>
        <dbReference type="ARBA" id="ARBA00022729"/>
    </source>
</evidence>